<dbReference type="InterPro" id="IPR052338">
    <property type="entry name" value="Transposase_5"/>
</dbReference>
<feature type="domain" description="Transposase Tc1-like" evidence="1">
    <location>
        <begin position="1"/>
        <end position="65"/>
    </location>
</feature>
<protein>
    <recommendedName>
        <fullName evidence="1">Transposase Tc1-like domain-containing protein</fullName>
    </recommendedName>
</protein>
<name>A0ABQ8SSI7_PERAM</name>
<dbReference type="InterPro" id="IPR036397">
    <property type="entry name" value="RNaseH_sf"/>
</dbReference>
<dbReference type="Proteomes" id="UP001148838">
    <property type="component" value="Unassembled WGS sequence"/>
</dbReference>
<accession>A0ABQ8SSI7</accession>
<evidence type="ECO:0000313" key="3">
    <source>
        <dbReference type="Proteomes" id="UP001148838"/>
    </source>
</evidence>
<dbReference type="EMBL" id="JAJSOF020000021">
    <property type="protein sequence ID" value="KAJ4437154.1"/>
    <property type="molecule type" value="Genomic_DNA"/>
</dbReference>
<organism evidence="2 3">
    <name type="scientific">Periplaneta americana</name>
    <name type="common">American cockroach</name>
    <name type="synonym">Blatta americana</name>
    <dbReference type="NCBI Taxonomy" id="6978"/>
    <lineage>
        <taxon>Eukaryota</taxon>
        <taxon>Metazoa</taxon>
        <taxon>Ecdysozoa</taxon>
        <taxon>Arthropoda</taxon>
        <taxon>Hexapoda</taxon>
        <taxon>Insecta</taxon>
        <taxon>Pterygota</taxon>
        <taxon>Neoptera</taxon>
        <taxon>Polyneoptera</taxon>
        <taxon>Dictyoptera</taxon>
        <taxon>Blattodea</taxon>
        <taxon>Blattoidea</taxon>
        <taxon>Blattidae</taxon>
        <taxon>Blattinae</taxon>
        <taxon>Periplaneta</taxon>
    </lineage>
</organism>
<sequence>IKKNPRISAPKLVSEIELATSKKVHAQTIRRAIHKRGYNGRIARKKPYVCERNRRKRLHFAKKYENRGEDWWEKALFSDESKFNVFGSDGRQMVRRKSKEEMKTKNLRATVKHSGGNVMIWEYLLYKCPKLLHPPPQSPDLNPIEYLWDELDRRVGSIPISSKGELKTRLQEEWVKIPIDIKKLVHSMPRRLKEVIKQKGGSTRY</sequence>
<evidence type="ECO:0000313" key="2">
    <source>
        <dbReference type="EMBL" id="KAJ4437154.1"/>
    </source>
</evidence>
<reference evidence="2 3" key="1">
    <citation type="journal article" date="2022" name="Allergy">
        <title>Genome assembly and annotation of Periplaneta americana reveal a comprehensive cockroach allergen profile.</title>
        <authorList>
            <person name="Wang L."/>
            <person name="Xiong Q."/>
            <person name="Saelim N."/>
            <person name="Wang L."/>
            <person name="Nong W."/>
            <person name="Wan A.T."/>
            <person name="Shi M."/>
            <person name="Liu X."/>
            <person name="Cao Q."/>
            <person name="Hui J.H.L."/>
            <person name="Sookrung N."/>
            <person name="Leung T.F."/>
            <person name="Tungtrongchitr A."/>
            <person name="Tsui S.K.W."/>
        </authorList>
    </citation>
    <scope>NUCLEOTIDE SEQUENCE [LARGE SCALE GENOMIC DNA]</scope>
    <source>
        <strain evidence="2">PWHHKU_190912</strain>
    </source>
</reference>
<proteinExistence type="predicted"/>
<dbReference type="Pfam" id="PF01498">
    <property type="entry name" value="HTH_Tnp_Tc3_2"/>
    <property type="match status" value="1"/>
</dbReference>
<dbReference type="PANTHER" id="PTHR23022:SF135">
    <property type="entry name" value="SI:DKEY-77F5.3"/>
    <property type="match status" value="1"/>
</dbReference>
<comment type="caution">
    <text evidence="2">The sequence shown here is derived from an EMBL/GenBank/DDBJ whole genome shotgun (WGS) entry which is preliminary data.</text>
</comment>
<dbReference type="InterPro" id="IPR002492">
    <property type="entry name" value="Transposase_Tc1-like"/>
</dbReference>
<keyword evidence="3" id="KW-1185">Reference proteome</keyword>
<gene>
    <name evidence="2" type="ORF">ANN_17289</name>
</gene>
<feature type="non-terminal residue" evidence="2">
    <location>
        <position position="1"/>
    </location>
</feature>
<dbReference type="Gene3D" id="3.30.420.10">
    <property type="entry name" value="Ribonuclease H-like superfamily/Ribonuclease H"/>
    <property type="match status" value="2"/>
</dbReference>
<dbReference type="PANTHER" id="PTHR23022">
    <property type="entry name" value="TRANSPOSABLE ELEMENT-RELATED"/>
    <property type="match status" value="1"/>
</dbReference>
<evidence type="ECO:0000259" key="1">
    <source>
        <dbReference type="Pfam" id="PF01498"/>
    </source>
</evidence>